<evidence type="ECO:0000256" key="6">
    <source>
        <dbReference type="ARBA" id="ARBA00022490"/>
    </source>
</evidence>
<dbReference type="RefSeq" id="XP_013400897.1">
    <property type="nucleotide sequence ID" value="XM_013545443.2"/>
</dbReference>
<name>A0A1S3IRQ4_LINAN</name>
<evidence type="ECO:0000313" key="16">
    <source>
        <dbReference type="RefSeq" id="XP_013400897.1"/>
    </source>
</evidence>
<accession>A0A1S3IRQ4</accession>
<keyword evidence="11" id="KW-0539">Nucleus</keyword>
<sequence>MMTASQAYLTRRVILGSQCHLGCPLKSAGRLVGVVTGRYLHRHHHGSEHGQCSLCPVSSDSDTWKKNLIVTSPKCHHWTINPRDTASNVYDFKHVLLSAPRMGGRHFEVTNSLDTKLSHLTHLIIQANVITLPNRCHHSSANSRCSRMILTKRYLFCTKPKRKVEEEKGVKTKGSFLQGVVADLTEATDDSHITQLQEELFQKPKEKNRETFIAAVSQYRNTPNVYRRGEVEFINSALKHMKDFNVSDDLDVYKEIVDIFPKGKMKASNALQADFMWFPKHQDLALKLMHQMDENGVLPDEEFGHLLVDIFGLKSFVVRKYRRTLYWATKLKYENPYYVPVKLPSDRLELAKMALEKICVDLDNRITVFESNALSETATPEEPFIATAQSGQQQALLAVHPTDQPVVVEGGFLVWLRRVPVTFFVLKSENVVGHPKDTTKEEDEFDFSFTSFFGTTEGGVCPPDTSCEHHQEDGTIYAIAITSSGSKPSLISWIDCLQKTNPRLRELTVLFKMRTPESGIQKMENDSQSARQ</sequence>
<dbReference type="Pfam" id="PF06239">
    <property type="entry name" value="ECSIT_N"/>
    <property type="match status" value="1"/>
</dbReference>
<evidence type="ECO:0000313" key="15">
    <source>
        <dbReference type="RefSeq" id="XP_013400896.1"/>
    </source>
</evidence>
<dbReference type="GO" id="GO:0005634">
    <property type="term" value="C:nucleus"/>
    <property type="evidence" value="ECO:0007669"/>
    <property type="project" value="UniProtKB-SubCell"/>
</dbReference>
<keyword evidence="7" id="KW-0399">Innate immunity</keyword>
<organism evidence="14">
    <name type="scientific">Lingula anatina</name>
    <name type="common">Brachiopod</name>
    <name type="synonym">Lingula unguis</name>
    <dbReference type="NCBI Taxonomy" id="7574"/>
    <lineage>
        <taxon>Eukaryota</taxon>
        <taxon>Metazoa</taxon>
        <taxon>Spiralia</taxon>
        <taxon>Lophotrochozoa</taxon>
        <taxon>Brachiopoda</taxon>
        <taxon>Linguliformea</taxon>
        <taxon>Lingulata</taxon>
        <taxon>Lingulida</taxon>
        <taxon>Linguloidea</taxon>
        <taxon>Lingulidae</taxon>
        <taxon>Lingula</taxon>
    </lineage>
</organism>
<dbReference type="InterPro" id="IPR046448">
    <property type="entry name" value="ECSIT_N"/>
</dbReference>
<dbReference type="Proteomes" id="UP000085678">
    <property type="component" value="Unplaced"/>
</dbReference>
<dbReference type="OrthoDB" id="10064298at2759"/>
<protein>
    <recommendedName>
        <fullName evidence="5">Evolutionarily conserved signaling intermediate in Toll pathway, mitochondrial</fullName>
    </recommendedName>
</protein>
<evidence type="ECO:0000313" key="14">
    <source>
        <dbReference type="RefSeq" id="XP_013400895.1"/>
    </source>
</evidence>
<dbReference type="GO" id="GO:0007178">
    <property type="term" value="P:cell surface receptor protein serine/threonine kinase signaling pathway"/>
    <property type="evidence" value="ECO:0007669"/>
    <property type="project" value="TreeGrafter"/>
</dbReference>
<evidence type="ECO:0000259" key="12">
    <source>
        <dbReference type="SMART" id="SM01284"/>
    </source>
</evidence>
<dbReference type="GeneID" id="106166781"/>
<dbReference type="InterPro" id="IPR029342">
    <property type="entry name" value="ECIST_C"/>
</dbReference>
<keyword evidence="9" id="KW-0809">Transit peptide</keyword>
<dbReference type="PANTHER" id="PTHR13113">
    <property type="entry name" value="ECSIT EVOLUTIONARILY CONSERVED SIGNALING INTERMEDIATE IN TOLL PATHWAYS"/>
    <property type="match status" value="1"/>
</dbReference>
<dbReference type="AlphaFoldDB" id="A0A1S3IRQ4"/>
<gene>
    <name evidence="14 15 16" type="primary">LOC106166781</name>
</gene>
<keyword evidence="6" id="KW-0963">Cytoplasm</keyword>
<evidence type="ECO:0000256" key="5">
    <source>
        <dbReference type="ARBA" id="ARBA00019998"/>
    </source>
</evidence>
<dbReference type="GO" id="GO:0005739">
    <property type="term" value="C:mitochondrion"/>
    <property type="evidence" value="ECO:0007669"/>
    <property type="project" value="UniProtKB-SubCell"/>
</dbReference>
<dbReference type="InterPro" id="IPR010418">
    <property type="entry name" value="ECSIT"/>
</dbReference>
<dbReference type="Pfam" id="PF14784">
    <property type="entry name" value="ECSIT_C"/>
    <property type="match status" value="1"/>
</dbReference>
<evidence type="ECO:0000313" key="13">
    <source>
        <dbReference type="Proteomes" id="UP000085678"/>
    </source>
</evidence>
<keyword evidence="13" id="KW-1185">Reference proteome</keyword>
<dbReference type="STRING" id="7574.A0A1S3IRQ4"/>
<keyword evidence="8" id="KW-0391">Immunity</keyword>
<keyword evidence="10" id="KW-0496">Mitochondrion</keyword>
<dbReference type="KEGG" id="lak:106166781"/>
<feature type="domain" description="ECSIT C-terminal" evidence="12">
    <location>
        <begin position="390"/>
        <end position="514"/>
    </location>
</feature>
<comment type="subcellular location">
    <subcellularLocation>
        <location evidence="3">Cytoplasm</location>
    </subcellularLocation>
    <subcellularLocation>
        <location evidence="2">Mitochondrion</location>
    </subcellularLocation>
    <subcellularLocation>
        <location evidence="1">Nucleus</location>
    </subcellularLocation>
</comment>
<evidence type="ECO:0000256" key="2">
    <source>
        <dbReference type="ARBA" id="ARBA00004173"/>
    </source>
</evidence>
<evidence type="ECO:0000256" key="3">
    <source>
        <dbReference type="ARBA" id="ARBA00004496"/>
    </source>
</evidence>
<reference evidence="14 15" key="1">
    <citation type="submission" date="2023-09" db="UniProtKB">
        <authorList>
            <consortium name="RefSeq"/>
        </authorList>
    </citation>
    <scope>IDENTIFICATION</scope>
    <source>
        <tissue evidence="14 15">Gonads</tissue>
    </source>
</reference>
<dbReference type="GO" id="GO:0045087">
    <property type="term" value="P:innate immune response"/>
    <property type="evidence" value="ECO:0007669"/>
    <property type="project" value="UniProtKB-KW"/>
</dbReference>
<dbReference type="RefSeq" id="XP_013400895.1">
    <property type="nucleotide sequence ID" value="XM_013545441.2"/>
</dbReference>
<evidence type="ECO:0000256" key="8">
    <source>
        <dbReference type="ARBA" id="ARBA00022859"/>
    </source>
</evidence>
<evidence type="ECO:0000256" key="7">
    <source>
        <dbReference type="ARBA" id="ARBA00022588"/>
    </source>
</evidence>
<evidence type="ECO:0000256" key="11">
    <source>
        <dbReference type="ARBA" id="ARBA00023242"/>
    </source>
</evidence>
<evidence type="ECO:0000256" key="10">
    <source>
        <dbReference type="ARBA" id="ARBA00023128"/>
    </source>
</evidence>
<dbReference type="RefSeq" id="XP_013400896.1">
    <property type="nucleotide sequence ID" value="XM_013545442.2"/>
</dbReference>
<dbReference type="SMART" id="SM01284">
    <property type="entry name" value="ECSIT_Cterm"/>
    <property type="match status" value="1"/>
</dbReference>
<evidence type="ECO:0000256" key="9">
    <source>
        <dbReference type="ARBA" id="ARBA00022946"/>
    </source>
</evidence>
<evidence type="ECO:0000256" key="1">
    <source>
        <dbReference type="ARBA" id="ARBA00004123"/>
    </source>
</evidence>
<evidence type="ECO:0000256" key="4">
    <source>
        <dbReference type="ARBA" id="ARBA00007674"/>
    </source>
</evidence>
<comment type="similarity">
    <text evidence="4">Belongs to the ECSIT family.</text>
</comment>
<proteinExistence type="inferred from homology"/>
<dbReference type="PANTHER" id="PTHR13113:SF1">
    <property type="entry name" value="EVOLUTIONARILY CONSERVED SIGNALING INTERMEDIATE IN TOLL PATHWAY, MITOCHONDRIAL"/>
    <property type="match status" value="1"/>
</dbReference>